<evidence type="ECO:0000313" key="3">
    <source>
        <dbReference type="EMBL" id="MCG7940844.1"/>
    </source>
</evidence>
<evidence type="ECO:0000256" key="1">
    <source>
        <dbReference type="SAM" id="SignalP"/>
    </source>
</evidence>
<evidence type="ECO:0000259" key="2">
    <source>
        <dbReference type="PROSITE" id="PS50206"/>
    </source>
</evidence>
<evidence type="ECO:0000313" key="4">
    <source>
        <dbReference type="Proteomes" id="UP000886687"/>
    </source>
</evidence>
<protein>
    <submittedName>
        <fullName evidence="3">Rhodanese-like domain-containing protein</fullName>
    </submittedName>
</protein>
<dbReference type="Proteomes" id="UP000886687">
    <property type="component" value="Unassembled WGS sequence"/>
</dbReference>
<feature type="domain" description="Rhodanese" evidence="2">
    <location>
        <begin position="44"/>
        <end position="137"/>
    </location>
</feature>
<dbReference type="PROSITE" id="PS50206">
    <property type="entry name" value="RHODANESE_3"/>
    <property type="match status" value="1"/>
</dbReference>
<feature type="signal peptide" evidence="1">
    <location>
        <begin position="1"/>
        <end position="17"/>
    </location>
</feature>
<sequence length="138" mass="15532">MRFFAFLLFWIVSVASASDKPYVPESLPGATIVSAEETIELILNNSDLVVIDARKKSEYVKGHIEGAHNILNTTLTPALLMAITPDKSTSLLFYCNGIRCQRSSDAISKAIDWGYSTIYWFRGGWKEWQEKRLPAVTE</sequence>
<dbReference type="SUPFAM" id="SSF52821">
    <property type="entry name" value="Rhodanese/Cell cycle control phosphatase"/>
    <property type="match status" value="1"/>
</dbReference>
<organism evidence="3 4">
    <name type="scientific">Candidatus Thiodiazotropha lotti</name>
    <dbReference type="NCBI Taxonomy" id="2792787"/>
    <lineage>
        <taxon>Bacteria</taxon>
        <taxon>Pseudomonadati</taxon>
        <taxon>Pseudomonadota</taxon>
        <taxon>Gammaproteobacteria</taxon>
        <taxon>Chromatiales</taxon>
        <taxon>Sedimenticolaceae</taxon>
        <taxon>Candidatus Thiodiazotropha</taxon>
    </lineage>
</organism>
<dbReference type="GO" id="GO:0004792">
    <property type="term" value="F:thiosulfate-cyanide sulfurtransferase activity"/>
    <property type="evidence" value="ECO:0007669"/>
    <property type="project" value="TreeGrafter"/>
</dbReference>
<dbReference type="Gene3D" id="3.40.250.10">
    <property type="entry name" value="Rhodanese-like domain"/>
    <property type="match status" value="1"/>
</dbReference>
<accession>A0A9E4K9D2</accession>
<dbReference type="InterPro" id="IPR036873">
    <property type="entry name" value="Rhodanese-like_dom_sf"/>
</dbReference>
<keyword evidence="1" id="KW-0732">Signal</keyword>
<dbReference type="PANTHER" id="PTHR44086">
    <property type="entry name" value="THIOSULFATE SULFURTRANSFERASE RDL2, MITOCHONDRIAL-RELATED"/>
    <property type="match status" value="1"/>
</dbReference>
<dbReference type="PANTHER" id="PTHR44086:SF10">
    <property type="entry name" value="THIOSULFATE SULFURTRANSFERASE_RHODANESE-LIKE DOMAIN-CONTAINING PROTEIN 3"/>
    <property type="match status" value="1"/>
</dbReference>
<gene>
    <name evidence="3" type="ORF">JAZ04_18565</name>
</gene>
<dbReference type="SMART" id="SM00450">
    <property type="entry name" value="RHOD"/>
    <property type="match status" value="1"/>
</dbReference>
<dbReference type="InterPro" id="IPR001763">
    <property type="entry name" value="Rhodanese-like_dom"/>
</dbReference>
<dbReference type="EMBL" id="JAEPDI010000015">
    <property type="protein sequence ID" value="MCG7940844.1"/>
    <property type="molecule type" value="Genomic_DNA"/>
</dbReference>
<proteinExistence type="predicted"/>
<reference evidence="3" key="1">
    <citation type="journal article" date="2021" name="Proc. Natl. Acad. Sci. U.S.A.">
        <title>Global biogeography of chemosynthetic symbionts reveals both localized and globally distributed symbiont groups. .</title>
        <authorList>
            <person name="Osvatic J.T."/>
            <person name="Wilkins L.G.E."/>
            <person name="Leibrecht L."/>
            <person name="Leray M."/>
            <person name="Zauner S."/>
            <person name="Polzin J."/>
            <person name="Camacho Y."/>
            <person name="Gros O."/>
            <person name="van Gils J.A."/>
            <person name="Eisen J.A."/>
            <person name="Petersen J.M."/>
            <person name="Yuen B."/>
        </authorList>
    </citation>
    <scope>NUCLEOTIDE SEQUENCE</scope>
    <source>
        <strain evidence="3">MAGL173</strain>
    </source>
</reference>
<comment type="caution">
    <text evidence="3">The sequence shown here is derived from an EMBL/GenBank/DDBJ whole genome shotgun (WGS) entry which is preliminary data.</text>
</comment>
<dbReference type="AlphaFoldDB" id="A0A9E4K9D2"/>
<dbReference type="Pfam" id="PF00581">
    <property type="entry name" value="Rhodanese"/>
    <property type="match status" value="1"/>
</dbReference>
<name>A0A9E4K9D2_9GAMM</name>
<feature type="chain" id="PRO_5038934859" evidence="1">
    <location>
        <begin position="18"/>
        <end position="138"/>
    </location>
</feature>
<dbReference type="CDD" id="cd00158">
    <property type="entry name" value="RHOD"/>
    <property type="match status" value="1"/>
</dbReference>